<evidence type="ECO:0000256" key="1">
    <source>
        <dbReference type="ARBA" id="ARBA00023002"/>
    </source>
</evidence>
<name>A0A179D5J0_9BACT</name>
<dbReference type="STRING" id="999894.TDIS_0915"/>
<feature type="binding site" evidence="2">
    <location>
        <position position="383"/>
    </location>
    <ligand>
        <name>Mg(2+)</name>
        <dbReference type="ChEBI" id="CHEBI:18420"/>
    </ligand>
</feature>
<dbReference type="Pfam" id="PF00374">
    <property type="entry name" value="NiFeSe_Hases"/>
    <property type="match status" value="2"/>
</dbReference>
<feature type="binding site" evidence="2">
    <location>
        <position position="427"/>
    </location>
    <ligand>
        <name>Ni(2+)</name>
        <dbReference type="ChEBI" id="CHEBI:49786"/>
    </ligand>
</feature>
<keyword evidence="2" id="KW-0460">Magnesium</keyword>
<keyword evidence="4" id="KW-1185">Reference proteome</keyword>
<protein>
    <submittedName>
        <fullName evidence="3">Methyl-viologen-reducing hydrogenase, alpha subunit</fullName>
    </submittedName>
</protein>
<comment type="cofactor">
    <cofactor evidence="2">
        <name>Fe cation</name>
        <dbReference type="ChEBI" id="CHEBI:24875"/>
    </cofactor>
</comment>
<feature type="binding site" evidence="2">
    <location>
        <position position="61"/>
    </location>
    <ligand>
        <name>Ni(2+)</name>
        <dbReference type="ChEBI" id="CHEBI:49786"/>
    </ligand>
</feature>
<feature type="binding site" evidence="2">
    <location>
        <position position="430"/>
    </location>
    <ligand>
        <name>Fe cation</name>
        <dbReference type="ChEBI" id="CHEBI:24875"/>
    </ligand>
</feature>
<evidence type="ECO:0000313" key="3">
    <source>
        <dbReference type="EMBL" id="OAQ20989.1"/>
    </source>
</evidence>
<dbReference type="AlphaFoldDB" id="A0A179D5J0"/>
<keyword evidence="2" id="KW-0479">Metal-binding</keyword>
<dbReference type="GO" id="GO:0008901">
    <property type="term" value="F:ferredoxin hydrogenase activity"/>
    <property type="evidence" value="ECO:0007669"/>
    <property type="project" value="InterPro"/>
</dbReference>
<dbReference type="GO" id="GO:0016151">
    <property type="term" value="F:nickel cation binding"/>
    <property type="evidence" value="ECO:0007669"/>
    <property type="project" value="InterPro"/>
</dbReference>
<dbReference type="InterPro" id="IPR029014">
    <property type="entry name" value="NiFe-Hase_large"/>
</dbReference>
<feature type="binding site" evidence="2">
    <location>
        <position position="42"/>
    </location>
    <ligand>
        <name>Mg(2+)</name>
        <dbReference type="ChEBI" id="CHEBI:18420"/>
    </ligand>
</feature>
<dbReference type="InterPro" id="IPR001501">
    <property type="entry name" value="Ni-dep_hyd_lsu"/>
</dbReference>
<keyword evidence="2" id="KW-0408">Iron</keyword>
<accession>A0A179D5J0</accession>
<comment type="cofactor">
    <cofactor evidence="2">
        <name>Ni(2+)</name>
        <dbReference type="ChEBI" id="CHEBI:49786"/>
    </cofactor>
</comment>
<evidence type="ECO:0000313" key="4">
    <source>
        <dbReference type="Proteomes" id="UP000078390"/>
    </source>
</evidence>
<dbReference type="InterPro" id="IPR018194">
    <property type="entry name" value="Ni-dep_hyd_lsu_Ni_BS"/>
</dbReference>
<dbReference type="RefSeq" id="WP_068669773.1">
    <property type="nucleotide sequence ID" value="NZ_LWLG01000004.1"/>
</dbReference>
<organism evidence="3 4">
    <name type="scientific">Thermosulfurimonas dismutans</name>
    <dbReference type="NCBI Taxonomy" id="999894"/>
    <lineage>
        <taxon>Bacteria</taxon>
        <taxon>Pseudomonadati</taxon>
        <taxon>Thermodesulfobacteriota</taxon>
        <taxon>Thermodesulfobacteria</taxon>
        <taxon>Thermodesulfobacteriales</taxon>
        <taxon>Thermodesulfobacteriaceae</taxon>
        <taxon>Thermosulfurimonas</taxon>
    </lineage>
</organism>
<dbReference type="PANTHER" id="PTHR43600">
    <property type="entry name" value="COENZYME F420 HYDROGENASE, SUBUNIT ALPHA"/>
    <property type="match status" value="1"/>
</dbReference>
<proteinExistence type="predicted"/>
<sequence>MKKLKIHPLTRIEGDASLEIVFDDQGNLKRLRWLSELFRGFEKICLGRPVEEMPFLTSRICGICAEAHHLASLRAVDQIFGLTPPPWAQKVRAIFLLSSLVRDHLTVLYLFSGPDLKPSPQNREALAWLKENGLLHDFLQSRSRIRRILEIVGGRGLQAVGGFPGSWSKSITAEEKEELIQLTQKERAFAAKTFDFFGEILLKKEYQNPLKIPFLALLPDNLPGFLGRRIGILTSEEKPYKDFRAEKFQEYIVEEDSTECPNLRTTQLKSLGPYLVGPLARFHLWPEPSTPLAQKAYREIKNCLKHQQLRDYEIAHLFRAYEILLACEQIESLSQEIEIQRKDEKEPKFELQREGIGVVEAPRGLLIHHYQVDKKGLITKVNIITPTAQNSPIIFMTIRAYLKSSPKNNPQKLTKDIEKIIRAFDPCVPCMLHIIPSNKDAAKLSIAIQNKSF</sequence>
<feature type="binding site" evidence="2">
    <location>
        <position position="64"/>
    </location>
    <ligand>
        <name>Fe cation</name>
        <dbReference type="ChEBI" id="CHEBI:24875"/>
    </ligand>
</feature>
<dbReference type="Gene3D" id="1.10.645.10">
    <property type="entry name" value="Cytochrome-c3 Hydrogenase, chain B"/>
    <property type="match status" value="1"/>
</dbReference>
<dbReference type="PANTHER" id="PTHR43600:SF4">
    <property type="entry name" value="CYTOSOLIC NIFE-HYDROGENASE, ALPHA SUBUNIT"/>
    <property type="match status" value="1"/>
</dbReference>
<keyword evidence="2" id="KW-0533">Nickel</keyword>
<dbReference type="PATRIC" id="fig|999894.6.peg.911"/>
<dbReference type="SUPFAM" id="SSF56762">
    <property type="entry name" value="HydB/Nqo4-like"/>
    <property type="match status" value="1"/>
</dbReference>
<dbReference type="Proteomes" id="UP000078390">
    <property type="component" value="Unassembled WGS sequence"/>
</dbReference>
<reference evidence="3 4" key="1">
    <citation type="submission" date="2016-04" db="EMBL/GenBank/DDBJ databases">
        <title>Genome analysis of Thermosulfurimonas dismutans, the first thermophilic sulfur-disproportionating bacterium of the phylum Thermodesulfobacteria.</title>
        <authorList>
            <person name="Mardanov A.V."/>
            <person name="Beletsky A.V."/>
            <person name="Kadnikov V.V."/>
            <person name="Slobodkin A.I."/>
            <person name="Ravin N.V."/>
        </authorList>
    </citation>
    <scope>NUCLEOTIDE SEQUENCE [LARGE SCALE GENOMIC DNA]</scope>
    <source>
        <strain evidence="3 4">S95</strain>
    </source>
</reference>
<keyword evidence="1" id="KW-0560">Oxidoreductase</keyword>
<feature type="binding site" evidence="2">
    <location>
        <position position="64"/>
    </location>
    <ligand>
        <name>Ni(2+)</name>
        <dbReference type="ChEBI" id="CHEBI:49786"/>
    </ligand>
</feature>
<gene>
    <name evidence="3" type="ORF">TDIS_0915</name>
</gene>
<evidence type="ECO:0000256" key="2">
    <source>
        <dbReference type="PIRSR" id="PIRSR601501-1"/>
    </source>
</evidence>
<dbReference type="OrthoDB" id="9761717at2"/>
<dbReference type="EMBL" id="LWLG01000004">
    <property type="protein sequence ID" value="OAQ20989.1"/>
    <property type="molecule type" value="Genomic_DNA"/>
</dbReference>
<feature type="binding site" evidence="2">
    <location>
        <position position="433"/>
    </location>
    <ligand>
        <name>Mg(2+)</name>
        <dbReference type="ChEBI" id="CHEBI:18420"/>
    </ligand>
</feature>
<dbReference type="PROSITE" id="PS00507">
    <property type="entry name" value="NI_HGENASE_L_1"/>
    <property type="match status" value="1"/>
</dbReference>
<comment type="caution">
    <text evidence="3">The sequence shown here is derived from an EMBL/GenBank/DDBJ whole genome shotgun (WGS) entry which is preliminary data.</text>
</comment>